<sequence length="67" mass="8094">MSNSERYMPSIFKECDKLKKEYDRCFISFFHLFVDPKNTRLNHPNPCADLQNVYRQCVEAKIVKYMI</sequence>
<dbReference type="STRING" id="131310.A0A0N4ZNC6"/>
<accession>A0A0N4ZNC6</accession>
<organism evidence="3 4">
    <name type="scientific">Parastrongyloides trichosuri</name>
    <name type="common">Possum-specific nematode worm</name>
    <dbReference type="NCBI Taxonomy" id="131310"/>
    <lineage>
        <taxon>Eukaryota</taxon>
        <taxon>Metazoa</taxon>
        <taxon>Ecdysozoa</taxon>
        <taxon>Nematoda</taxon>
        <taxon>Chromadorea</taxon>
        <taxon>Rhabditida</taxon>
        <taxon>Tylenchina</taxon>
        <taxon>Panagrolaimomorpha</taxon>
        <taxon>Strongyloidoidea</taxon>
        <taxon>Strongyloididae</taxon>
        <taxon>Parastrongyloides</taxon>
    </lineage>
</organism>
<dbReference type="WBParaSite" id="PTRK_0001004000.1">
    <property type="protein sequence ID" value="PTRK_0001004000.1"/>
    <property type="gene ID" value="PTRK_0001004000"/>
</dbReference>
<keyword evidence="2" id="KW-1015">Disulfide bond</keyword>
<dbReference type="Proteomes" id="UP000038045">
    <property type="component" value="Unplaced"/>
</dbReference>
<evidence type="ECO:0000313" key="4">
    <source>
        <dbReference type="WBParaSite" id="PTRK_0001004000.1"/>
    </source>
</evidence>
<dbReference type="InterPro" id="IPR007918">
    <property type="entry name" value="MDM35_apoptosis"/>
</dbReference>
<name>A0A0N4ZNC6_PARTI</name>
<dbReference type="PROSITE" id="PS51808">
    <property type="entry name" value="CHCH"/>
    <property type="match status" value="1"/>
</dbReference>
<protein>
    <submittedName>
        <fullName evidence="4">CX9C domain-containing protein</fullName>
    </submittedName>
</protein>
<proteinExistence type="inferred from homology"/>
<dbReference type="Pfam" id="PF05254">
    <property type="entry name" value="UPF0203"/>
    <property type="match status" value="1"/>
</dbReference>
<keyword evidence="3" id="KW-1185">Reference proteome</keyword>
<evidence type="ECO:0000313" key="3">
    <source>
        <dbReference type="Proteomes" id="UP000038045"/>
    </source>
</evidence>
<reference evidence="4" key="1">
    <citation type="submission" date="2017-02" db="UniProtKB">
        <authorList>
            <consortium name="WormBaseParasite"/>
        </authorList>
    </citation>
    <scope>IDENTIFICATION</scope>
</reference>
<evidence type="ECO:0000256" key="2">
    <source>
        <dbReference type="ARBA" id="ARBA00023157"/>
    </source>
</evidence>
<dbReference type="AlphaFoldDB" id="A0A0N4ZNC6"/>
<evidence type="ECO:0000256" key="1">
    <source>
        <dbReference type="ARBA" id="ARBA00006196"/>
    </source>
</evidence>
<comment type="similarity">
    <text evidence="1">Belongs to the TRIAP1/MDM35 family.</text>
</comment>